<accession>A0A4Z0LVZ1</accession>
<evidence type="ECO:0000256" key="1">
    <source>
        <dbReference type="ARBA" id="ARBA00010088"/>
    </source>
</evidence>
<dbReference type="OrthoDB" id="9780765at2"/>
<dbReference type="AlphaFoldDB" id="A0A4Z0LVZ1"/>
<proteinExistence type="inferred from homology"/>
<name>A0A4Z0LVZ1_9GAMM</name>
<protein>
    <submittedName>
        <fullName evidence="6">Epoxide hydrolase</fullName>
    </submittedName>
</protein>
<sequence length="372" mass="41671">MSDLRNFILEIPQAELDDLHTRLRSTRWLQDSFDGDWAYGAPLPFVRELCAYWLEGFDWRAVEAKANSHRQCLARVDGLDVHAMYRQSSHPDAIPLLLLHGWPSSCLDFLDLLEPLAEPPVGQPAFHPVAASLPGYAFSTSRPGMTPQAMAPILVGLMEQLGYQRFAVQGGDWGSLVGTELARQFPERVIGLHLNLVNGSPPEDPDALPLDDEEKTWTTAIDDWRSYPHLTLQSQKPASLSHALNDSPAGLAAWIGEKLHDWTDNRDGPAVSPDQMLANIALYWFSGCAGSASRLYYEMAHNPVQERYVTVPTAGAIFPLEVVKLPRAWAERHYNIVQWTVYERGGHFPAWEQPAALLDDLRRFAAHLQANH</sequence>
<dbReference type="GO" id="GO:0097176">
    <property type="term" value="P:epoxide metabolic process"/>
    <property type="evidence" value="ECO:0007669"/>
    <property type="project" value="TreeGrafter"/>
</dbReference>
<dbReference type="PANTHER" id="PTHR21661:SF35">
    <property type="entry name" value="EPOXIDE HYDROLASE"/>
    <property type="match status" value="1"/>
</dbReference>
<evidence type="ECO:0000256" key="4">
    <source>
        <dbReference type="PIRSR" id="PIRSR001112-1"/>
    </source>
</evidence>
<dbReference type="InterPro" id="IPR010497">
    <property type="entry name" value="Epoxide_hydro_N"/>
</dbReference>
<comment type="similarity">
    <text evidence="1">Belongs to the peptidase S33 family.</text>
</comment>
<feature type="active site" description="Proton donor" evidence="4">
    <location>
        <position position="296"/>
    </location>
</feature>
<dbReference type="GO" id="GO:0004301">
    <property type="term" value="F:epoxide hydrolase activity"/>
    <property type="evidence" value="ECO:0007669"/>
    <property type="project" value="TreeGrafter"/>
</dbReference>
<dbReference type="Gene3D" id="3.40.50.1820">
    <property type="entry name" value="alpha/beta hydrolase"/>
    <property type="match status" value="1"/>
</dbReference>
<evidence type="ECO:0000256" key="3">
    <source>
        <dbReference type="ARBA" id="ARBA00022801"/>
    </source>
</evidence>
<comment type="caution">
    <text evidence="6">The sequence shown here is derived from an EMBL/GenBank/DDBJ whole genome shotgun (WGS) entry which is preliminary data.</text>
</comment>
<evidence type="ECO:0000313" key="6">
    <source>
        <dbReference type="EMBL" id="TGD71308.1"/>
    </source>
</evidence>
<dbReference type="Proteomes" id="UP000298050">
    <property type="component" value="Unassembled WGS sequence"/>
</dbReference>
<feature type="active site" description="Proton acceptor" evidence="4">
    <location>
        <position position="347"/>
    </location>
</feature>
<reference evidence="6 7" key="1">
    <citation type="submission" date="2019-04" db="EMBL/GenBank/DDBJ databases">
        <title>Taxonomy of novel Haliea sp. from mangrove soil of West Coast of India.</title>
        <authorList>
            <person name="Verma A."/>
            <person name="Kumar P."/>
            <person name="Krishnamurthi S."/>
        </authorList>
    </citation>
    <scope>NUCLEOTIDE SEQUENCE [LARGE SCALE GENOMIC DNA]</scope>
    <source>
        <strain evidence="6 7">SAOS-164</strain>
    </source>
</reference>
<dbReference type="PRINTS" id="PR00412">
    <property type="entry name" value="EPOXHYDRLASE"/>
</dbReference>
<dbReference type="InterPro" id="IPR016292">
    <property type="entry name" value="Epoxide_hydrolase"/>
</dbReference>
<keyword evidence="3 6" id="KW-0378">Hydrolase</keyword>
<feature type="domain" description="Epoxide hydrolase N-terminal" evidence="5">
    <location>
        <begin position="5"/>
        <end position="109"/>
    </location>
</feature>
<keyword evidence="7" id="KW-1185">Reference proteome</keyword>
<dbReference type="EMBL" id="SRLE01000014">
    <property type="protein sequence ID" value="TGD71308.1"/>
    <property type="molecule type" value="Genomic_DNA"/>
</dbReference>
<dbReference type="InterPro" id="IPR029058">
    <property type="entry name" value="AB_hydrolase_fold"/>
</dbReference>
<dbReference type="SUPFAM" id="SSF53474">
    <property type="entry name" value="alpha/beta-Hydrolases"/>
    <property type="match status" value="1"/>
</dbReference>
<keyword evidence="2" id="KW-0058">Aromatic hydrocarbons catabolism</keyword>
<evidence type="ECO:0000313" key="7">
    <source>
        <dbReference type="Proteomes" id="UP000298050"/>
    </source>
</evidence>
<gene>
    <name evidence="6" type="ORF">E4634_18725</name>
</gene>
<feature type="active site" description="Nucleophile" evidence="4">
    <location>
        <position position="172"/>
    </location>
</feature>
<dbReference type="RefSeq" id="WP_135446201.1">
    <property type="nucleotide sequence ID" value="NZ_SRLE01000014.1"/>
</dbReference>
<dbReference type="PANTHER" id="PTHR21661">
    <property type="entry name" value="EPOXIDE HYDROLASE 1-RELATED"/>
    <property type="match status" value="1"/>
</dbReference>
<dbReference type="InterPro" id="IPR000639">
    <property type="entry name" value="Epox_hydrolase-like"/>
</dbReference>
<organism evidence="6 7">
    <name type="scientific">Mangrovimicrobium sediminis</name>
    <dbReference type="NCBI Taxonomy" id="2562682"/>
    <lineage>
        <taxon>Bacteria</taxon>
        <taxon>Pseudomonadati</taxon>
        <taxon>Pseudomonadota</taxon>
        <taxon>Gammaproteobacteria</taxon>
        <taxon>Cellvibrionales</taxon>
        <taxon>Halieaceae</taxon>
        <taxon>Mangrovimicrobium</taxon>
    </lineage>
</organism>
<evidence type="ECO:0000256" key="2">
    <source>
        <dbReference type="ARBA" id="ARBA00022797"/>
    </source>
</evidence>
<dbReference type="PIRSF" id="PIRSF001112">
    <property type="entry name" value="Epoxide_hydrolase"/>
    <property type="match status" value="1"/>
</dbReference>
<evidence type="ECO:0000259" key="5">
    <source>
        <dbReference type="Pfam" id="PF06441"/>
    </source>
</evidence>
<dbReference type="Pfam" id="PF06441">
    <property type="entry name" value="EHN"/>
    <property type="match status" value="1"/>
</dbReference>